<reference evidence="4" key="1">
    <citation type="journal article" date="2018" name="Nat. Genet.">
        <title>Extensive intraspecific gene order and gene structural variations between Mo17 and other maize genomes.</title>
        <authorList>
            <person name="Sun S."/>
            <person name="Zhou Y."/>
            <person name="Chen J."/>
            <person name="Shi J."/>
            <person name="Zhao H."/>
            <person name="Zhao H."/>
            <person name="Song W."/>
            <person name="Zhang M."/>
            <person name="Cui Y."/>
            <person name="Dong X."/>
            <person name="Liu H."/>
            <person name="Ma X."/>
            <person name="Jiao Y."/>
            <person name="Wang B."/>
            <person name="Wei X."/>
            <person name="Stein J.C."/>
            <person name="Glaubitz J.C."/>
            <person name="Lu F."/>
            <person name="Yu G."/>
            <person name="Liang C."/>
            <person name="Fengler K."/>
            <person name="Li B."/>
            <person name="Rafalski A."/>
            <person name="Schnable P.S."/>
            <person name="Ware D.H."/>
            <person name="Buckler E.S."/>
            <person name="Lai J."/>
        </authorList>
    </citation>
    <scope>NUCLEOTIDE SEQUENCE [LARGE SCALE GENOMIC DNA]</scope>
    <source>
        <tissue evidence="4">Seedling</tissue>
    </source>
</reference>
<feature type="domain" description="Glutaredoxin" evidence="3">
    <location>
        <begin position="157"/>
        <end position="205"/>
    </location>
</feature>
<dbReference type="Proteomes" id="UP000251960">
    <property type="component" value="Chromosome 10"/>
</dbReference>
<dbReference type="InterPro" id="IPR004480">
    <property type="entry name" value="Monothiol_GRX-rel"/>
</dbReference>
<evidence type="ECO:0000313" key="4">
    <source>
        <dbReference type="EMBL" id="PWZ46058.1"/>
    </source>
</evidence>
<organism evidence="4">
    <name type="scientific">Zea mays</name>
    <name type="common">Maize</name>
    <dbReference type="NCBI Taxonomy" id="4577"/>
    <lineage>
        <taxon>Eukaryota</taxon>
        <taxon>Viridiplantae</taxon>
        <taxon>Streptophyta</taxon>
        <taxon>Embryophyta</taxon>
        <taxon>Tracheophyta</taxon>
        <taxon>Spermatophyta</taxon>
        <taxon>Magnoliopsida</taxon>
        <taxon>Liliopsida</taxon>
        <taxon>Poales</taxon>
        <taxon>Poaceae</taxon>
        <taxon>PACMAD clade</taxon>
        <taxon>Panicoideae</taxon>
        <taxon>Andropogonodae</taxon>
        <taxon>Andropogoneae</taxon>
        <taxon>Tripsacinae</taxon>
        <taxon>Zea</taxon>
    </lineage>
</organism>
<name>A0A3L6GCM7_MAIZE</name>
<accession>A0A3L6GCM7</accession>
<evidence type="ECO:0000256" key="1">
    <source>
        <dbReference type="ARBA" id="ARBA00002426"/>
    </source>
</evidence>
<dbReference type="ExpressionAtlas" id="A0A3L6GCM7">
    <property type="expression patterns" value="baseline and differential"/>
</dbReference>
<dbReference type="InterPro" id="IPR036249">
    <property type="entry name" value="Thioredoxin-like_sf"/>
</dbReference>
<proteinExistence type="inferred from homology"/>
<comment type="caution">
    <text evidence="4">The sequence shown here is derived from an EMBL/GenBank/DDBJ whole genome shotgun (WGS) entry which is preliminary data.</text>
</comment>
<dbReference type="PROSITE" id="PS51354">
    <property type="entry name" value="GLUTAREDOXIN_2"/>
    <property type="match status" value="1"/>
</dbReference>
<dbReference type="SUPFAM" id="SSF52833">
    <property type="entry name" value="Thioredoxin-like"/>
    <property type="match status" value="1"/>
</dbReference>
<comment type="function">
    <text evidence="1">May only reduce GSH-thiol disulfides, but not protein disulfides.</text>
</comment>
<comment type="similarity">
    <text evidence="2">Belongs to the glutaredoxin family. CGFS subfamily.</text>
</comment>
<dbReference type="Pfam" id="PF00462">
    <property type="entry name" value="Glutaredoxin"/>
    <property type="match status" value="1"/>
</dbReference>
<dbReference type="AlphaFoldDB" id="A0A3L6GCM7"/>
<dbReference type="InterPro" id="IPR002109">
    <property type="entry name" value="Glutaredoxin"/>
</dbReference>
<gene>
    <name evidence="4" type="primary">GRXS4_3</name>
    <name evidence="4" type="ORF">Zm00014a_005230</name>
</gene>
<sequence length="206" mass="22437">MSARALPRPSPPEKTVRTRRIVCISGGHPSSSLPSSFPPLLGGSGRRRVEIDPDFEIVSFLLMGSMKRLLSIALAARGLPRSRGLPSTTSQVMYRPAFQQFMNYSSPHGGDPNANMNSTATRIAADPDTHQDFEPKSRSSDMPLHAAIAQDIKENPVLIYMKGFPESPMCGFSALAVKVFQQYGVPICGRDILGDLKLKESVKAHT</sequence>
<protein>
    <submittedName>
        <fullName evidence="4">Monothiol glutaredoxin-S4, mitochondrial</fullName>
    </submittedName>
</protein>
<dbReference type="Gene3D" id="3.40.30.10">
    <property type="entry name" value="Glutaredoxin"/>
    <property type="match status" value="1"/>
</dbReference>
<evidence type="ECO:0000256" key="2">
    <source>
        <dbReference type="ARBA" id="ARBA00008983"/>
    </source>
</evidence>
<evidence type="ECO:0000259" key="3">
    <source>
        <dbReference type="Pfam" id="PF00462"/>
    </source>
</evidence>
<dbReference type="PANTHER" id="PTHR10293:SF58">
    <property type="entry name" value="MONOTHIOL GLUTAREDOXIN-S1, MITOCHONDRIAL"/>
    <property type="match status" value="1"/>
</dbReference>
<dbReference type="EMBL" id="NCVQ01000002">
    <property type="protein sequence ID" value="PWZ46058.1"/>
    <property type="molecule type" value="Genomic_DNA"/>
</dbReference>
<dbReference type="PANTHER" id="PTHR10293">
    <property type="entry name" value="GLUTAREDOXIN FAMILY MEMBER"/>
    <property type="match status" value="1"/>
</dbReference>